<dbReference type="InterPro" id="IPR009057">
    <property type="entry name" value="Homeodomain-like_sf"/>
</dbReference>
<sequence>MTYFEIKPGQQLQQYIKCYYVYESSSAVAFEDTVFPSGCMEIIFNLGTGNWQTQPDSAFITNPSIELWGQLNRPLPVRSIGRNTMLGVRFYPHAAASILPDKASLFNNQVIDYRDISGKSITTLQEQLQETRTWNKRIALLETWLLQQIEQAGKRLGKVAILNNLMYELRHQDVYETMETIATRYGISARYMQQLFLQYTGLTPKLYSQINRFQHSLRLVTNRNTSLTDIAYECGYADQSHFIKEFKAFTGTTPSGYSINNSPVTLATAQPAETSPVLV</sequence>
<comment type="caution">
    <text evidence="5">The sequence shown here is derived from an EMBL/GenBank/DDBJ whole genome shotgun (WGS) entry which is preliminary data.</text>
</comment>
<dbReference type="InterPro" id="IPR020449">
    <property type="entry name" value="Tscrpt_reg_AraC-type_HTH"/>
</dbReference>
<dbReference type="InterPro" id="IPR018060">
    <property type="entry name" value="HTH_AraC"/>
</dbReference>
<keyword evidence="1" id="KW-0805">Transcription regulation</keyword>
<dbReference type="Gene3D" id="1.10.10.60">
    <property type="entry name" value="Homeodomain-like"/>
    <property type="match status" value="1"/>
</dbReference>
<evidence type="ECO:0000259" key="4">
    <source>
        <dbReference type="PROSITE" id="PS01124"/>
    </source>
</evidence>
<keyword evidence="2" id="KW-0238">DNA-binding</keyword>
<dbReference type="InterPro" id="IPR046532">
    <property type="entry name" value="DUF6597"/>
</dbReference>
<dbReference type="PRINTS" id="PR00032">
    <property type="entry name" value="HTHARAC"/>
</dbReference>
<evidence type="ECO:0000313" key="6">
    <source>
        <dbReference type="Proteomes" id="UP000192277"/>
    </source>
</evidence>
<dbReference type="EMBL" id="LWBO01000044">
    <property type="protein sequence ID" value="OQP42663.1"/>
    <property type="molecule type" value="Genomic_DNA"/>
</dbReference>
<evidence type="ECO:0000256" key="1">
    <source>
        <dbReference type="ARBA" id="ARBA00023015"/>
    </source>
</evidence>
<dbReference type="RefSeq" id="WP_014220972.1">
    <property type="nucleotide sequence ID" value="NZ_LWBO01000044.1"/>
</dbReference>
<dbReference type="SMART" id="SM00342">
    <property type="entry name" value="HTH_ARAC"/>
    <property type="match status" value="1"/>
</dbReference>
<name>A0ABX3NQB9_9BACT</name>
<keyword evidence="6" id="KW-1185">Reference proteome</keyword>
<feature type="domain" description="HTH araC/xylS-type" evidence="4">
    <location>
        <begin position="159"/>
        <end position="260"/>
    </location>
</feature>
<dbReference type="PANTHER" id="PTHR43280">
    <property type="entry name" value="ARAC-FAMILY TRANSCRIPTIONAL REGULATOR"/>
    <property type="match status" value="1"/>
</dbReference>
<evidence type="ECO:0000256" key="3">
    <source>
        <dbReference type="ARBA" id="ARBA00023163"/>
    </source>
</evidence>
<evidence type="ECO:0000256" key="2">
    <source>
        <dbReference type="ARBA" id="ARBA00023125"/>
    </source>
</evidence>
<evidence type="ECO:0000313" key="5">
    <source>
        <dbReference type="EMBL" id="OQP42663.1"/>
    </source>
</evidence>
<reference evidence="5 6" key="1">
    <citation type="submission" date="2016-04" db="EMBL/GenBank/DDBJ databases">
        <authorList>
            <person name="Chen L."/>
            <person name="Zhuang W."/>
            <person name="Wang G."/>
        </authorList>
    </citation>
    <scope>NUCLEOTIDE SEQUENCE [LARGE SCALE GENOMIC DNA]</scope>
    <source>
        <strain evidence="6">GR20</strain>
    </source>
</reference>
<dbReference type="Pfam" id="PF20240">
    <property type="entry name" value="DUF6597"/>
    <property type="match status" value="1"/>
</dbReference>
<dbReference type="SUPFAM" id="SSF46689">
    <property type="entry name" value="Homeodomain-like"/>
    <property type="match status" value="1"/>
</dbReference>
<dbReference type="PROSITE" id="PS01124">
    <property type="entry name" value="HTH_ARAC_FAMILY_2"/>
    <property type="match status" value="1"/>
</dbReference>
<accession>A0ABX3NQB9</accession>
<keyword evidence="3" id="KW-0804">Transcription</keyword>
<dbReference type="Pfam" id="PF12833">
    <property type="entry name" value="HTH_18"/>
    <property type="match status" value="1"/>
</dbReference>
<dbReference type="PANTHER" id="PTHR43280:SF2">
    <property type="entry name" value="HTH-TYPE TRANSCRIPTIONAL REGULATOR EXSA"/>
    <property type="match status" value="1"/>
</dbReference>
<gene>
    <name evidence="5" type="ORF">A4D02_13955</name>
</gene>
<protein>
    <recommendedName>
        <fullName evidence="4">HTH araC/xylS-type domain-containing protein</fullName>
    </recommendedName>
</protein>
<dbReference type="Proteomes" id="UP000192277">
    <property type="component" value="Unassembled WGS sequence"/>
</dbReference>
<organism evidence="5 6">
    <name type="scientific">Niastella koreensis</name>
    <dbReference type="NCBI Taxonomy" id="354356"/>
    <lineage>
        <taxon>Bacteria</taxon>
        <taxon>Pseudomonadati</taxon>
        <taxon>Bacteroidota</taxon>
        <taxon>Chitinophagia</taxon>
        <taxon>Chitinophagales</taxon>
        <taxon>Chitinophagaceae</taxon>
        <taxon>Niastella</taxon>
    </lineage>
</organism>
<proteinExistence type="predicted"/>